<keyword evidence="7" id="KW-1185">Reference proteome</keyword>
<dbReference type="PROSITE" id="PS50262">
    <property type="entry name" value="G_PROTEIN_RECEP_F1_2"/>
    <property type="match status" value="1"/>
</dbReference>
<evidence type="ECO:0000256" key="2">
    <source>
        <dbReference type="ARBA" id="ARBA00022692"/>
    </source>
</evidence>
<dbReference type="InterPro" id="IPR052954">
    <property type="entry name" value="GPCR-Ligand_Int"/>
</dbReference>
<dbReference type="OMA" id="YIECFAK"/>
<dbReference type="AlphaFoldDB" id="A0A9W2Z2Q4"/>
<proteinExistence type="predicted"/>
<dbReference type="Pfam" id="PF00001">
    <property type="entry name" value="7tm_1"/>
    <property type="match status" value="1"/>
</dbReference>
<gene>
    <name evidence="8" type="primary">LOC129923206</name>
</gene>
<sequence>MNWHTKRAILKVTWEMPNHSTYVSNVSLDIGGGIVENITRITTAPDYSNELPNFADIADVPYNEVMQLQKFVVPVLCLLGFFGNLTSVTIFMGQTLKKKSCIMYLTTKCLTDTLFLAALLVVWLGDIKVYWFHRHGVCQMIVFITYVCGFLSVWLVVMVTVENYIRICHPHRVHDFCTTGKAQVVLLCLGILAIFCYNFPLWTTHIVIMANNTSRCSLVPKFAHFNEGLTYFDTIVTLVAPSLLVLLFMVCIFSSLLAAYRRNRRMRKLGRQRHIHFFCLSPYGRVTAMLLAVSLTFITLHTPSHAIRLRLIFGEILLQHPEQFLPALRLQRLFELLYYTNFATNCVIYLIFGKTFRDLYRRFHCFCCYKGKLIDMDRDSEFLQYICDSAQREEALCGTTEVEKISVEAIMLTASEVH</sequence>
<keyword evidence="2 5" id="KW-0812">Transmembrane</keyword>
<evidence type="ECO:0000313" key="8">
    <source>
        <dbReference type="RefSeq" id="XP_055869221.1"/>
    </source>
</evidence>
<feature type="transmembrane region" description="Helical" evidence="5">
    <location>
        <begin position="235"/>
        <end position="259"/>
    </location>
</feature>
<evidence type="ECO:0000313" key="7">
    <source>
        <dbReference type="Proteomes" id="UP001165740"/>
    </source>
</evidence>
<comment type="subcellular location">
    <subcellularLocation>
        <location evidence="1">Membrane</location>
    </subcellularLocation>
</comment>
<evidence type="ECO:0000256" key="5">
    <source>
        <dbReference type="SAM" id="Phobius"/>
    </source>
</evidence>
<dbReference type="GO" id="GO:0016020">
    <property type="term" value="C:membrane"/>
    <property type="evidence" value="ECO:0007669"/>
    <property type="project" value="UniProtKB-SubCell"/>
</dbReference>
<organism evidence="7 8">
    <name type="scientific">Biomphalaria glabrata</name>
    <name type="common">Bloodfluke planorb</name>
    <name type="synonym">Freshwater snail</name>
    <dbReference type="NCBI Taxonomy" id="6526"/>
    <lineage>
        <taxon>Eukaryota</taxon>
        <taxon>Metazoa</taxon>
        <taxon>Spiralia</taxon>
        <taxon>Lophotrochozoa</taxon>
        <taxon>Mollusca</taxon>
        <taxon>Gastropoda</taxon>
        <taxon>Heterobranchia</taxon>
        <taxon>Euthyneura</taxon>
        <taxon>Panpulmonata</taxon>
        <taxon>Hygrophila</taxon>
        <taxon>Lymnaeoidea</taxon>
        <taxon>Planorbidae</taxon>
        <taxon>Biomphalaria</taxon>
    </lineage>
</organism>
<feature type="transmembrane region" description="Helical" evidence="5">
    <location>
        <begin position="182"/>
        <end position="202"/>
    </location>
</feature>
<dbReference type="Proteomes" id="UP001165740">
    <property type="component" value="Chromosome 15"/>
</dbReference>
<accession>A0A9W2Z2Q4</accession>
<reference evidence="8" key="1">
    <citation type="submission" date="2025-08" db="UniProtKB">
        <authorList>
            <consortium name="RefSeq"/>
        </authorList>
    </citation>
    <scope>IDENTIFICATION</scope>
</reference>
<dbReference type="Gene3D" id="1.20.1070.10">
    <property type="entry name" value="Rhodopsin 7-helix transmembrane proteins"/>
    <property type="match status" value="1"/>
</dbReference>
<evidence type="ECO:0000256" key="1">
    <source>
        <dbReference type="ARBA" id="ARBA00004370"/>
    </source>
</evidence>
<feature type="transmembrane region" description="Helical" evidence="5">
    <location>
        <begin position="139"/>
        <end position="161"/>
    </location>
</feature>
<dbReference type="PRINTS" id="PR00237">
    <property type="entry name" value="GPCRRHODOPSN"/>
</dbReference>
<dbReference type="GO" id="GO:0004930">
    <property type="term" value="F:G protein-coupled receptor activity"/>
    <property type="evidence" value="ECO:0007669"/>
    <property type="project" value="InterPro"/>
</dbReference>
<evidence type="ECO:0000256" key="4">
    <source>
        <dbReference type="ARBA" id="ARBA00023136"/>
    </source>
</evidence>
<dbReference type="SUPFAM" id="SSF81321">
    <property type="entry name" value="Family A G protein-coupled receptor-like"/>
    <property type="match status" value="1"/>
</dbReference>
<feature type="transmembrane region" description="Helical" evidence="5">
    <location>
        <begin position="71"/>
        <end position="93"/>
    </location>
</feature>
<dbReference type="PANTHER" id="PTHR46641:SF2">
    <property type="entry name" value="FMRFAMIDE RECEPTOR"/>
    <property type="match status" value="1"/>
</dbReference>
<feature type="transmembrane region" description="Helical" evidence="5">
    <location>
        <begin position="336"/>
        <end position="352"/>
    </location>
</feature>
<evidence type="ECO:0000259" key="6">
    <source>
        <dbReference type="PROSITE" id="PS50262"/>
    </source>
</evidence>
<dbReference type="OrthoDB" id="9990906at2759"/>
<feature type="domain" description="G-protein coupled receptors family 1 profile" evidence="6">
    <location>
        <begin position="83"/>
        <end position="349"/>
    </location>
</feature>
<dbReference type="InterPro" id="IPR017452">
    <property type="entry name" value="GPCR_Rhodpsn_7TM"/>
</dbReference>
<keyword evidence="3 5" id="KW-1133">Transmembrane helix</keyword>
<dbReference type="GeneID" id="129923206"/>
<dbReference type="InterPro" id="IPR000276">
    <property type="entry name" value="GPCR_Rhodpsn"/>
</dbReference>
<evidence type="ECO:0000256" key="3">
    <source>
        <dbReference type="ARBA" id="ARBA00022989"/>
    </source>
</evidence>
<dbReference type="CDD" id="cd14978">
    <property type="entry name" value="7tmA_FMRFamide_R-like"/>
    <property type="match status" value="1"/>
</dbReference>
<feature type="transmembrane region" description="Helical" evidence="5">
    <location>
        <begin position="280"/>
        <end position="300"/>
    </location>
</feature>
<protein>
    <submittedName>
        <fullName evidence="8">FMRFamide receptor-like isoform X1</fullName>
    </submittedName>
</protein>
<dbReference type="PANTHER" id="PTHR46641">
    <property type="entry name" value="FMRFAMIDE RECEPTOR-RELATED"/>
    <property type="match status" value="1"/>
</dbReference>
<dbReference type="RefSeq" id="XP_055869221.1">
    <property type="nucleotide sequence ID" value="XM_056013246.1"/>
</dbReference>
<name>A0A9W2Z2Q4_BIOGL</name>
<keyword evidence="4 5" id="KW-0472">Membrane</keyword>